<dbReference type="eggNOG" id="COG2191">
    <property type="taxonomic scope" value="Bacteria"/>
</dbReference>
<keyword evidence="5" id="KW-0342">GTP-binding</keyword>
<proteinExistence type="predicted"/>
<evidence type="ECO:0000256" key="5">
    <source>
        <dbReference type="ARBA" id="ARBA00023134"/>
    </source>
</evidence>
<evidence type="ECO:0000256" key="3">
    <source>
        <dbReference type="ARBA" id="ARBA00022771"/>
    </source>
</evidence>
<reference evidence="8 9" key="1">
    <citation type="journal article" date="2012" name="Front. Microbiol.">
        <title>Complete genome of Ignavibacterium album, a metabolically versatile, flagellated, facultative anaerobe from the phylum Chlorobi.</title>
        <authorList>
            <person name="Liu Z."/>
            <person name="Frigaard N.-U."/>
            <person name="Vogl K."/>
            <person name="Iino T."/>
            <person name="Ohkuma M."/>
            <person name="Overmann J."/>
            <person name="Bryant D.A."/>
        </authorList>
    </citation>
    <scope>NUCLEOTIDE SEQUENCE [LARGE SCALE GENOMIC DNA]</scope>
    <source>
        <strain evidence="9">DSM 19864 / JCM 16511 / NBRC 101810 / Mat9-16</strain>
    </source>
</reference>
<organism evidence="8 9">
    <name type="scientific">Ignavibacterium album (strain DSM 19864 / JCM 16511 / NBRC 101810 / Mat9-16)</name>
    <dbReference type="NCBI Taxonomy" id="945713"/>
    <lineage>
        <taxon>Bacteria</taxon>
        <taxon>Pseudomonadati</taxon>
        <taxon>Ignavibacteriota</taxon>
        <taxon>Ignavibacteria</taxon>
        <taxon>Ignavibacteriales</taxon>
        <taxon>Ignavibacteriaceae</taxon>
        <taxon>Ignavibacterium</taxon>
    </lineage>
</organism>
<dbReference type="InterPro" id="IPR003814">
    <property type="entry name" value="FmdEsu_dom"/>
</dbReference>
<dbReference type="Gene3D" id="1.10.3320.10">
    <property type="entry name" value="pa2218 like domain"/>
    <property type="match status" value="1"/>
</dbReference>
<protein>
    <submittedName>
        <fullName evidence="8">Formylmethanofuran dehydrogenase subunit E</fullName>
    </submittedName>
</protein>
<dbReference type="InterPro" id="IPR000962">
    <property type="entry name" value="Znf_DskA_TraR"/>
</dbReference>
<dbReference type="InterPro" id="IPR053194">
    <property type="entry name" value="tRNA_methyltr_O"/>
</dbReference>
<evidence type="ECO:0000256" key="4">
    <source>
        <dbReference type="ARBA" id="ARBA00022833"/>
    </source>
</evidence>
<dbReference type="Pfam" id="PF01258">
    <property type="entry name" value="zf-dskA_traR"/>
    <property type="match status" value="1"/>
</dbReference>
<dbReference type="PANTHER" id="PTHR39418:SF1">
    <property type="entry name" value="DEHYDROGENASE"/>
    <property type="match status" value="1"/>
</dbReference>
<dbReference type="AlphaFoldDB" id="I0ANH8"/>
<dbReference type="RefSeq" id="WP_014561674.1">
    <property type="nucleotide sequence ID" value="NC_017464.1"/>
</dbReference>
<feature type="domain" description="Zinc finger DksA/TraR C4-type" evidence="6">
    <location>
        <begin position="162"/>
        <end position="196"/>
    </location>
</feature>
<dbReference type="OrthoDB" id="9804309at2"/>
<evidence type="ECO:0000313" key="9">
    <source>
        <dbReference type="Proteomes" id="UP000007394"/>
    </source>
</evidence>
<dbReference type="GO" id="GO:0005525">
    <property type="term" value="F:GTP binding"/>
    <property type="evidence" value="ECO:0007669"/>
    <property type="project" value="UniProtKB-KW"/>
</dbReference>
<keyword evidence="1" id="KW-0479">Metal-binding</keyword>
<dbReference type="InterPro" id="IPR023288">
    <property type="entry name" value="Pa2218-like_dom_sf"/>
</dbReference>
<dbReference type="PANTHER" id="PTHR39418">
    <property type="entry name" value="DEHYDROGENASE-RELATED"/>
    <property type="match status" value="1"/>
</dbReference>
<dbReference type="Gene3D" id="3.30.1330.20">
    <property type="entry name" value="Tubulin/FtsZ, C-terminal domain"/>
    <property type="match status" value="1"/>
</dbReference>
<keyword evidence="9" id="KW-1185">Reference proteome</keyword>
<dbReference type="HOGENOM" id="CLU_087508_0_0_10"/>
<feature type="domain" description="Formylmethanofuran dehydrogenase subunit E" evidence="7">
    <location>
        <begin position="11"/>
        <end position="148"/>
    </location>
</feature>
<dbReference type="SUPFAM" id="SSF143555">
    <property type="entry name" value="FwdE-like"/>
    <property type="match status" value="1"/>
</dbReference>
<evidence type="ECO:0000259" key="7">
    <source>
        <dbReference type="Pfam" id="PF02663"/>
    </source>
</evidence>
<dbReference type="EMBL" id="CP003418">
    <property type="protein sequence ID" value="AFH50535.1"/>
    <property type="molecule type" value="Genomic_DNA"/>
</dbReference>
<name>I0ANH8_IGNAJ</name>
<sequence>MFQLPEWTFEFHGHRCPFMPIGFRMGTLAMEKLGVKKSLDHQMHVFSEMGVEHPQGCMQDGIMSATGATFGKGMIDRMNYGKVAAIFWYPGKKDAVRIFLKNEFQDKLAPHEFFKYRKQGLEPTEIPEEIRNDIIDIVLSATDEELFSVTILKDFKCTPVKGSFNKAKCEVCGEYVFERYLRVKDGKKVCIPCSERTDEEVIIHLPNIG</sequence>
<dbReference type="Proteomes" id="UP000007394">
    <property type="component" value="Chromosome"/>
</dbReference>
<evidence type="ECO:0000256" key="1">
    <source>
        <dbReference type="ARBA" id="ARBA00022723"/>
    </source>
</evidence>
<dbReference type="Pfam" id="PF02663">
    <property type="entry name" value="FmdE"/>
    <property type="match status" value="1"/>
</dbReference>
<gene>
    <name evidence="8" type="primary">fmdE</name>
    <name evidence="8" type="ordered locus">IALB_2832</name>
</gene>
<keyword evidence="3" id="KW-0863">Zinc-finger</keyword>
<dbReference type="KEGG" id="ial:IALB_2832"/>
<evidence type="ECO:0000256" key="2">
    <source>
        <dbReference type="ARBA" id="ARBA00022741"/>
    </source>
</evidence>
<evidence type="ECO:0000259" key="6">
    <source>
        <dbReference type="Pfam" id="PF01258"/>
    </source>
</evidence>
<evidence type="ECO:0000313" key="8">
    <source>
        <dbReference type="EMBL" id="AFH50535.1"/>
    </source>
</evidence>
<accession>I0ANH8</accession>
<keyword evidence="2" id="KW-0547">Nucleotide-binding</keyword>
<dbReference type="GO" id="GO:0008270">
    <property type="term" value="F:zinc ion binding"/>
    <property type="evidence" value="ECO:0007669"/>
    <property type="project" value="UniProtKB-KW"/>
</dbReference>
<keyword evidence="4" id="KW-0862">Zinc</keyword>
<dbReference type="InterPro" id="IPR037103">
    <property type="entry name" value="Tubulin/FtsZ-like_C"/>
</dbReference>
<dbReference type="STRING" id="945713.IALB_2832"/>